<evidence type="ECO:0000256" key="2">
    <source>
        <dbReference type="ARBA" id="ARBA00009477"/>
    </source>
</evidence>
<dbReference type="Gene3D" id="2.40.30.170">
    <property type="match status" value="1"/>
</dbReference>
<organism evidence="6 7">
    <name type="scientific">Candidatus Taylorbacteria bacterium RIFCSPHIGHO2_02_49_25</name>
    <dbReference type="NCBI Taxonomy" id="1802305"/>
    <lineage>
        <taxon>Bacteria</taxon>
        <taxon>Candidatus Tayloriibacteriota</taxon>
    </lineage>
</organism>
<protein>
    <recommendedName>
        <fullName evidence="5">Multidrug resistance protein MdtA-like C-terminal permuted SH3 domain-containing protein</fullName>
    </recommendedName>
</protein>
<evidence type="ECO:0000313" key="6">
    <source>
        <dbReference type="EMBL" id="OHA22639.1"/>
    </source>
</evidence>
<dbReference type="InterPro" id="IPR006143">
    <property type="entry name" value="RND_pump_MFP"/>
</dbReference>
<dbReference type="PANTHER" id="PTHR32347">
    <property type="entry name" value="EFFLUX SYSTEM COMPONENT YKNX-RELATED"/>
    <property type="match status" value="1"/>
</dbReference>
<dbReference type="InterPro" id="IPR058627">
    <property type="entry name" value="MdtA-like_C"/>
</dbReference>
<sequence>MSKVLHNLISHVQRPGTLIGIIVIVGLITAYIITLQNSTPKGEIVTVSRGDIVQEVFMTGTVEAARSVSLSFERGGVIQSLSSPIGTIAEKGAAIASLRNDAEYATVAESKALVAKAEANFANILQGTRAEEILLKEAEVNKAEVTLQNARGKIFSVLQDAYGAAEESLNRYADPFFSNDGTLSPRLTYRTGTQEAFDAEQKRQNAGKSVKRLQEIVQGNAASLLVLENALSELRAVQDLFTTLGLTLRDDSTLDAMTLADYRSRVTSARSALTSAITAVQNQQNALRDGEAEVLRATRALELSRAPARPETIAEARHELEKVKANLLAAQASLEKTLLRAPFRGQLSSKRAEVGETIQAGETIVDFLGTDGFVIEANVPETDVTKLEIEMPTEVMLDAYGDDTVFPARVAQIESAATEIEGVPTYKTTFALLRENRNLRSGLTANITLRTVVKRGVLVIPSGAVHATDGSSSVWRVRSDGVIETVLVQTGARSGSREVEIVEGLSEGDRLLLPTIK</sequence>
<keyword evidence="4" id="KW-1133">Transmembrane helix</keyword>
<dbReference type="Proteomes" id="UP000176493">
    <property type="component" value="Unassembled WGS sequence"/>
</dbReference>
<comment type="subcellular location">
    <subcellularLocation>
        <location evidence="1">Cell envelope</location>
    </subcellularLocation>
</comment>
<dbReference type="Gene3D" id="2.40.50.100">
    <property type="match status" value="1"/>
</dbReference>
<evidence type="ECO:0000256" key="1">
    <source>
        <dbReference type="ARBA" id="ARBA00004196"/>
    </source>
</evidence>
<comment type="similarity">
    <text evidence="2">Belongs to the membrane fusion protein (MFP) (TC 8.A.1) family.</text>
</comment>
<name>A0A1G2MHJ0_9BACT</name>
<dbReference type="GO" id="GO:0022857">
    <property type="term" value="F:transmembrane transporter activity"/>
    <property type="evidence" value="ECO:0007669"/>
    <property type="project" value="InterPro"/>
</dbReference>
<dbReference type="Pfam" id="PF25967">
    <property type="entry name" value="RND-MFP_C"/>
    <property type="match status" value="1"/>
</dbReference>
<dbReference type="PANTHER" id="PTHR32347:SF23">
    <property type="entry name" value="BLL5650 PROTEIN"/>
    <property type="match status" value="1"/>
</dbReference>
<dbReference type="InterPro" id="IPR050465">
    <property type="entry name" value="UPF0194_transport"/>
</dbReference>
<dbReference type="EMBL" id="MHRJ01000022">
    <property type="protein sequence ID" value="OHA22639.1"/>
    <property type="molecule type" value="Genomic_DNA"/>
</dbReference>
<evidence type="ECO:0000313" key="7">
    <source>
        <dbReference type="Proteomes" id="UP000176493"/>
    </source>
</evidence>
<evidence type="ECO:0000256" key="4">
    <source>
        <dbReference type="SAM" id="Phobius"/>
    </source>
</evidence>
<accession>A0A1G2MHJ0</accession>
<keyword evidence="4" id="KW-0812">Transmembrane</keyword>
<dbReference type="SUPFAM" id="SSF111369">
    <property type="entry name" value="HlyD-like secretion proteins"/>
    <property type="match status" value="1"/>
</dbReference>
<reference evidence="6 7" key="1">
    <citation type="journal article" date="2016" name="Nat. Commun.">
        <title>Thousands of microbial genomes shed light on interconnected biogeochemical processes in an aquifer system.</title>
        <authorList>
            <person name="Anantharaman K."/>
            <person name="Brown C.T."/>
            <person name="Hug L.A."/>
            <person name="Sharon I."/>
            <person name="Castelle C.J."/>
            <person name="Probst A.J."/>
            <person name="Thomas B.C."/>
            <person name="Singh A."/>
            <person name="Wilkins M.J."/>
            <person name="Karaoz U."/>
            <person name="Brodie E.L."/>
            <person name="Williams K.H."/>
            <person name="Hubbard S.S."/>
            <person name="Banfield J.F."/>
        </authorList>
    </citation>
    <scope>NUCLEOTIDE SEQUENCE [LARGE SCALE GENOMIC DNA]</scope>
</reference>
<keyword evidence="3" id="KW-0175">Coiled coil</keyword>
<keyword evidence="4" id="KW-0472">Membrane</keyword>
<comment type="caution">
    <text evidence="6">The sequence shown here is derived from an EMBL/GenBank/DDBJ whole genome shotgun (WGS) entry which is preliminary data.</text>
</comment>
<proteinExistence type="inferred from homology"/>
<evidence type="ECO:0000259" key="5">
    <source>
        <dbReference type="Pfam" id="PF25967"/>
    </source>
</evidence>
<dbReference type="GO" id="GO:0030313">
    <property type="term" value="C:cell envelope"/>
    <property type="evidence" value="ECO:0007669"/>
    <property type="project" value="UniProtKB-SubCell"/>
</dbReference>
<evidence type="ECO:0000256" key="3">
    <source>
        <dbReference type="ARBA" id="ARBA00023054"/>
    </source>
</evidence>
<dbReference type="NCBIfam" id="TIGR01730">
    <property type="entry name" value="RND_mfp"/>
    <property type="match status" value="1"/>
</dbReference>
<dbReference type="AlphaFoldDB" id="A0A1G2MHJ0"/>
<gene>
    <name evidence="6" type="ORF">A2W52_04270</name>
</gene>
<feature type="transmembrane region" description="Helical" evidence="4">
    <location>
        <begin position="12"/>
        <end position="33"/>
    </location>
</feature>
<dbReference type="Gene3D" id="2.40.420.20">
    <property type="match status" value="1"/>
</dbReference>
<feature type="domain" description="Multidrug resistance protein MdtA-like C-terminal permuted SH3" evidence="5">
    <location>
        <begin position="457"/>
        <end position="512"/>
    </location>
</feature>
<dbReference type="GO" id="GO:0016020">
    <property type="term" value="C:membrane"/>
    <property type="evidence" value="ECO:0007669"/>
    <property type="project" value="InterPro"/>
</dbReference>